<evidence type="ECO:0000313" key="7">
    <source>
        <dbReference type="Proteomes" id="UP000287447"/>
    </source>
</evidence>
<dbReference type="SUPFAM" id="SSF46785">
    <property type="entry name" value="Winged helix' DNA-binding domain"/>
    <property type="match status" value="1"/>
</dbReference>
<dbReference type="Pfam" id="PF03466">
    <property type="entry name" value="LysR_substrate"/>
    <property type="match status" value="1"/>
</dbReference>
<dbReference type="PANTHER" id="PTHR30346:SF28">
    <property type="entry name" value="HTH-TYPE TRANSCRIPTIONAL REGULATOR CYNR"/>
    <property type="match status" value="1"/>
</dbReference>
<proteinExistence type="inferred from homology"/>
<dbReference type="GO" id="GO:0032993">
    <property type="term" value="C:protein-DNA complex"/>
    <property type="evidence" value="ECO:0007669"/>
    <property type="project" value="TreeGrafter"/>
</dbReference>
<name>A0A3S2Z6E0_9PROT</name>
<evidence type="ECO:0000259" key="5">
    <source>
        <dbReference type="PROSITE" id="PS50931"/>
    </source>
</evidence>
<keyword evidence="7" id="KW-1185">Reference proteome</keyword>
<evidence type="ECO:0000256" key="3">
    <source>
        <dbReference type="ARBA" id="ARBA00023125"/>
    </source>
</evidence>
<dbReference type="Proteomes" id="UP000287447">
    <property type="component" value="Unassembled WGS sequence"/>
</dbReference>
<dbReference type="OrthoDB" id="7260751at2"/>
<dbReference type="CDD" id="cd05466">
    <property type="entry name" value="PBP2_LTTR_substrate"/>
    <property type="match status" value="1"/>
</dbReference>
<comment type="similarity">
    <text evidence="1">Belongs to the LysR transcriptional regulatory family.</text>
</comment>
<gene>
    <name evidence="6" type="ORF">EOI86_20385</name>
</gene>
<dbReference type="InterPro" id="IPR000847">
    <property type="entry name" value="LysR_HTH_N"/>
</dbReference>
<feature type="domain" description="HTH lysR-type" evidence="5">
    <location>
        <begin position="1"/>
        <end position="58"/>
    </location>
</feature>
<dbReference type="RefSeq" id="WP_127767498.1">
    <property type="nucleotide sequence ID" value="NZ_SADE01000003.1"/>
</dbReference>
<dbReference type="Gene3D" id="1.10.10.10">
    <property type="entry name" value="Winged helix-like DNA-binding domain superfamily/Winged helix DNA-binding domain"/>
    <property type="match status" value="1"/>
</dbReference>
<dbReference type="GO" id="GO:0003700">
    <property type="term" value="F:DNA-binding transcription factor activity"/>
    <property type="evidence" value="ECO:0007669"/>
    <property type="project" value="InterPro"/>
</dbReference>
<dbReference type="InterPro" id="IPR005119">
    <property type="entry name" value="LysR_subst-bd"/>
</dbReference>
<evidence type="ECO:0000313" key="6">
    <source>
        <dbReference type="EMBL" id="RVU35177.1"/>
    </source>
</evidence>
<dbReference type="EMBL" id="SADE01000003">
    <property type="protein sequence ID" value="RVU35177.1"/>
    <property type="molecule type" value="Genomic_DNA"/>
</dbReference>
<dbReference type="InterPro" id="IPR036388">
    <property type="entry name" value="WH-like_DNA-bd_sf"/>
</dbReference>
<dbReference type="PRINTS" id="PR00039">
    <property type="entry name" value="HTHLYSR"/>
</dbReference>
<organism evidence="6 7">
    <name type="scientific">Hwanghaeella grinnelliae</name>
    <dbReference type="NCBI Taxonomy" id="2500179"/>
    <lineage>
        <taxon>Bacteria</taxon>
        <taxon>Pseudomonadati</taxon>
        <taxon>Pseudomonadota</taxon>
        <taxon>Alphaproteobacteria</taxon>
        <taxon>Rhodospirillales</taxon>
        <taxon>Rhodospirillaceae</taxon>
        <taxon>Hwanghaeella</taxon>
    </lineage>
</organism>
<reference evidence="7" key="1">
    <citation type="submission" date="2019-01" db="EMBL/GenBank/DDBJ databases">
        <title>Gri0909 isolated from a small marine red alga.</title>
        <authorList>
            <person name="Kim J."/>
            <person name="Jeong S.E."/>
            <person name="Jeon C.O."/>
        </authorList>
    </citation>
    <scope>NUCLEOTIDE SEQUENCE [LARGE SCALE GENOMIC DNA]</scope>
    <source>
        <strain evidence="7">Gri0909</strain>
    </source>
</reference>
<evidence type="ECO:0000256" key="1">
    <source>
        <dbReference type="ARBA" id="ARBA00009437"/>
    </source>
</evidence>
<dbReference type="InterPro" id="IPR036390">
    <property type="entry name" value="WH_DNA-bd_sf"/>
</dbReference>
<dbReference type="SUPFAM" id="SSF53850">
    <property type="entry name" value="Periplasmic binding protein-like II"/>
    <property type="match status" value="1"/>
</dbReference>
<dbReference type="PROSITE" id="PS50931">
    <property type="entry name" value="HTH_LYSR"/>
    <property type="match status" value="1"/>
</dbReference>
<protein>
    <submittedName>
        <fullName evidence="6">LysR family transcriptional regulator</fullName>
    </submittedName>
</protein>
<dbReference type="PANTHER" id="PTHR30346">
    <property type="entry name" value="TRANSCRIPTIONAL DUAL REGULATOR HCAR-RELATED"/>
    <property type="match status" value="1"/>
</dbReference>
<sequence>MEFNEIRYFLAACETLNFTRAAEVCGVTTPALTRAIKKLEDELGGQLFRRERRLTHLTDLGRLMQGHLSHVQAAAEAAQEEADRYSTGETQLKMGVIATMSAPRLVAYLKALRKAAPDLDLEIWESHCADIGEALNRGDIDIAIMTLPDYPDLFRAKPLYVEPYLVAFPIGHRYGEMNAVPLRELEGEDYVKRMHCEFPSNFMKLGIAKPYQKVKVRYATEREDWVQTMVAAGLGMTLLPEHLALIPGIETRPIVEPEVTRTVSIVTKAGRRHSGPVSLALETAATLDWDHIPPITGASR</sequence>
<dbReference type="Pfam" id="PF00126">
    <property type="entry name" value="HTH_1"/>
    <property type="match status" value="1"/>
</dbReference>
<keyword evidence="2" id="KW-0805">Transcription regulation</keyword>
<comment type="caution">
    <text evidence="6">The sequence shown here is derived from an EMBL/GenBank/DDBJ whole genome shotgun (WGS) entry which is preliminary data.</text>
</comment>
<accession>A0A3S2Z6E0</accession>
<evidence type="ECO:0000256" key="4">
    <source>
        <dbReference type="ARBA" id="ARBA00023163"/>
    </source>
</evidence>
<dbReference type="FunFam" id="1.10.10.10:FF:000001">
    <property type="entry name" value="LysR family transcriptional regulator"/>
    <property type="match status" value="1"/>
</dbReference>
<dbReference type="Gene3D" id="3.40.190.10">
    <property type="entry name" value="Periplasmic binding protein-like II"/>
    <property type="match status" value="2"/>
</dbReference>
<dbReference type="GO" id="GO:0003677">
    <property type="term" value="F:DNA binding"/>
    <property type="evidence" value="ECO:0007669"/>
    <property type="project" value="UniProtKB-KW"/>
</dbReference>
<keyword evidence="3" id="KW-0238">DNA-binding</keyword>
<evidence type="ECO:0000256" key="2">
    <source>
        <dbReference type="ARBA" id="ARBA00023015"/>
    </source>
</evidence>
<keyword evidence="4" id="KW-0804">Transcription</keyword>
<dbReference type="AlphaFoldDB" id="A0A3S2Z6E0"/>